<dbReference type="InterPro" id="IPR006016">
    <property type="entry name" value="UspA"/>
</dbReference>
<dbReference type="Gene3D" id="3.40.50.12370">
    <property type="match status" value="1"/>
</dbReference>
<feature type="domain" description="UspA" evidence="2">
    <location>
        <begin position="1"/>
        <end position="138"/>
    </location>
</feature>
<dbReference type="InterPro" id="IPR006015">
    <property type="entry name" value="Universal_stress_UspA"/>
</dbReference>
<keyword evidence="4" id="KW-1185">Reference proteome</keyword>
<dbReference type="InterPro" id="IPR014729">
    <property type="entry name" value="Rossmann-like_a/b/a_fold"/>
</dbReference>
<dbReference type="PANTHER" id="PTHR46268:SF6">
    <property type="entry name" value="UNIVERSAL STRESS PROTEIN UP12"/>
    <property type="match status" value="1"/>
</dbReference>
<evidence type="ECO:0000259" key="2">
    <source>
        <dbReference type="Pfam" id="PF00582"/>
    </source>
</evidence>
<organism evidence="3 4">
    <name type="scientific">Hymenobacter elongatus</name>
    <dbReference type="NCBI Taxonomy" id="877208"/>
    <lineage>
        <taxon>Bacteria</taxon>
        <taxon>Pseudomonadati</taxon>
        <taxon>Bacteroidota</taxon>
        <taxon>Cytophagia</taxon>
        <taxon>Cytophagales</taxon>
        <taxon>Hymenobacteraceae</taxon>
        <taxon>Hymenobacter</taxon>
    </lineage>
</organism>
<dbReference type="PANTHER" id="PTHR46268">
    <property type="entry name" value="STRESS RESPONSE PROTEIN NHAX"/>
    <property type="match status" value="1"/>
</dbReference>
<gene>
    <name evidence="3" type="ORF">E5J99_07475</name>
</gene>
<proteinExistence type="inferred from homology"/>
<dbReference type="PRINTS" id="PR01438">
    <property type="entry name" value="UNVRSLSTRESS"/>
</dbReference>
<dbReference type="AlphaFoldDB" id="A0A4Z0PN51"/>
<comment type="similarity">
    <text evidence="1">Belongs to the universal stress protein A family.</text>
</comment>
<dbReference type="Pfam" id="PF00582">
    <property type="entry name" value="Usp"/>
    <property type="match status" value="2"/>
</dbReference>
<dbReference type="Gene3D" id="3.40.50.620">
    <property type="entry name" value="HUPs"/>
    <property type="match status" value="1"/>
</dbReference>
<evidence type="ECO:0000313" key="3">
    <source>
        <dbReference type="EMBL" id="TGE17394.1"/>
    </source>
</evidence>
<dbReference type="EMBL" id="SRLD01000011">
    <property type="protein sequence ID" value="TGE17394.1"/>
    <property type="molecule type" value="Genomic_DNA"/>
</dbReference>
<accession>A0A4Z0PN51</accession>
<name>A0A4Z0PN51_9BACT</name>
<dbReference type="SUPFAM" id="SSF52402">
    <property type="entry name" value="Adenine nucleotide alpha hydrolases-like"/>
    <property type="match status" value="2"/>
</dbReference>
<dbReference type="Proteomes" id="UP000297739">
    <property type="component" value="Unassembled WGS sequence"/>
</dbReference>
<feature type="domain" description="UspA" evidence="2">
    <location>
        <begin position="148"/>
        <end position="274"/>
    </location>
</feature>
<sequence>MNPSIVVLANLSEAAEKTARYAAVLGAPLHAHVALLHCYHDPVLLAPEMAVVTAAQAERNYTETAAEMQNLAQQLSGSTEVMVSVLPMPDAVAEAVQQYQPLLLAMGLSPKHDLLDALLHNQVLPVLRATHQPLLLVPEAAPAAVLPRRVLLALDAEPFSLNAAGNKLVPLLAAWQAAYTVTHVVLHHEAAAPRGRLPLADVRASGLLAPDAPLWLYQEADVAPADGILQALADTQADLLVLIARHRSFLGRLFHHSVTAEVLRRSPVPVLLVPAEAPEAPEAPEVPGWMPTMS</sequence>
<evidence type="ECO:0000313" key="4">
    <source>
        <dbReference type="Proteomes" id="UP000297739"/>
    </source>
</evidence>
<dbReference type="OrthoDB" id="871451at2"/>
<comment type="caution">
    <text evidence="3">The sequence shown here is derived from an EMBL/GenBank/DDBJ whole genome shotgun (WGS) entry which is preliminary data.</text>
</comment>
<protein>
    <submittedName>
        <fullName evidence="3">Universal stress protein</fullName>
    </submittedName>
</protein>
<dbReference type="CDD" id="cd00293">
    <property type="entry name" value="USP-like"/>
    <property type="match status" value="1"/>
</dbReference>
<dbReference type="RefSeq" id="WP_135497098.1">
    <property type="nucleotide sequence ID" value="NZ_SRLD01000011.1"/>
</dbReference>
<reference evidence="3 4" key="1">
    <citation type="submission" date="2019-04" db="EMBL/GenBank/DDBJ databases">
        <authorList>
            <person name="Feng G."/>
            <person name="Zhang J."/>
            <person name="Zhu H."/>
        </authorList>
    </citation>
    <scope>NUCLEOTIDE SEQUENCE [LARGE SCALE GENOMIC DNA]</scope>
    <source>
        <strain evidence="3 4">JCM 17223</strain>
    </source>
</reference>
<evidence type="ECO:0000256" key="1">
    <source>
        <dbReference type="ARBA" id="ARBA00008791"/>
    </source>
</evidence>